<dbReference type="eggNOG" id="ENOG502RCEY">
    <property type="taxonomic scope" value="Eukaryota"/>
</dbReference>
<reference evidence="4" key="1">
    <citation type="journal article" date="2011" name="Genome Biol.">
        <title>Comparative genomics of the social amoebae Dictyostelium discoideum and Dictyostelium purpureum.</title>
        <authorList>
            <consortium name="US DOE Joint Genome Institute (JGI-PGF)"/>
            <person name="Sucgang R."/>
            <person name="Kuo A."/>
            <person name="Tian X."/>
            <person name="Salerno W."/>
            <person name="Parikh A."/>
            <person name="Feasley C.L."/>
            <person name="Dalin E."/>
            <person name="Tu H."/>
            <person name="Huang E."/>
            <person name="Barry K."/>
            <person name="Lindquist E."/>
            <person name="Shapiro H."/>
            <person name="Bruce D."/>
            <person name="Schmutz J."/>
            <person name="Salamov A."/>
            <person name="Fey P."/>
            <person name="Gaudet P."/>
            <person name="Anjard C."/>
            <person name="Babu M.M."/>
            <person name="Basu S."/>
            <person name="Bushmanova Y."/>
            <person name="van der Wel H."/>
            <person name="Katoh-Kurasawa M."/>
            <person name="Dinh C."/>
            <person name="Coutinho P.M."/>
            <person name="Saito T."/>
            <person name="Elias M."/>
            <person name="Schaap P."/>
            <person name="Kay R.R."/>
            <person name="Henrissat B."/>
            <person name="Eichinger L."/>
            <person name="Rivero F."/>
            <person name="Putnam N.H."/>
            <person name="West C.M."/>
            <person name="Loomis W.F."/>
            <person name="Chisholm R.L."/>
            <person name="Shaulsky G."/>
            <person name="Strassmann J.E."/>
            <person name="Queller D.C."/>
            <person name="Kuspa A."/>
            <person name="Grigoriev I.V."/>
        </authorList>
    </citation>
    <scope>NUCLEOTIDE SEQUENCE [LARGE SCALE GENOMIC DNA]</scope>
    <source>
        <strain evidence="4">QSDP1</strain>
    </source>
</reference>
<dbReference type="InterPro" id="IPR036938">
    <property type="entry name" value="PAP2/HPO_sf"/>
</dbReference>
<sequence length="332" mass="38494">NRANIKNTIKKEEVPPKLSPILAESMRFGLIIEFLLIAIPLLQYIFNFDWHNDCVFNYYPLNQYYPLFLFTIILNGLISTWKGYKVDGKLFFAGHHFFTMIVIFWSMYPMGPTPTRFFIYIINYLIMRLVKRIKDDGYLTKDQWVTFYVSYAYFQTAMGIIIMCLYPKSPSGVDMIGSLAHLDSLITCRKENFGGKLLKDSSFLIPINWLVDQKYKIIQNVLSVLDVASLWSLIILSSKLELSFNLFKYLIPFILLEFAIKPLFKNFKRPYTYKFSNHSSFPSTHACICGIIVSCIASLTPTQRLISILSMGFYRIYSRAHTIEDVCAGIAM</sequence>
<dbReference type="RefSeq" id="XP_003282978.1">
    <property type="nucleotide sequence ID" value="XM_003282930.1"/>
</dbReference>
<dbReference type="GeneID" id="10503408"/>
<dbReference type="SUPFAM" id="SSF48317">
    <property type="entry name" value="Acid phosphatase/Vanadium-dependent haloperoxidase"/>
    <property type="match status" value="1"/>
</dbReference>
<feature type="transmembrane region" description="Helical" evidence="1">
    <location>
        <begin position="145"/>
        <end position="166"/>
    </location>
</feature>
<dbReference type="FunCoup" id="F0Z6F1">
    <property type="interactions" value="937"/>
</dbReference>
<proteinExistence type="predicted"/>
<accession>F0Z6F1</accession>
<dbReference type="InParanoid" id="F0Z6F1"/>
<dbReference type="VEuPathDB" id="AmoebaDB:DICPUDRAFT_18544"/>
<dbReference type="CDD" id="cd01610">
    <property type="entry name" value="PAP2_like"/>
    <property type="match status" value="1"/>
</dbReference>
<feature type="non-terminal residue" evidence="3">
    <location>
        <position position="332"/>
    </location>
</feature>
<feature type="transmembrane region" description="Helical" evidence="1">
    <location>
        <begin position="90"/>
        <end position="108"/>
    </location>
</feature>
<evidence type="ECO:0000313" key="4">
    <source>
        <dbReference type="Proteomes" id="UP000001064"/>
    </source>
</evidence>
<organism evidence="3 4">
    <name type="scientific">Dictyostelium purpureum</name>
    <name type="common">Slime mold</name>
    <dbReference type="NCBI Taxonomy" id="5786"/>
    <lineage>
        <taxon>Eukaryota</taxon>
        <taxon>Amoebozoa</taxon>
        <taxon>Evosea</taxon>
        <taxon>Eumycetozoa</taxon>
        <taxon>Dictyostelia</taxon>
        <taxon>Dictyosteliales</taxon>
        <taxon>Dictyosteliaceae</taxon>
        <taxon>Dictyostelium</taxon>
    </lineage>
</organism>
<evidence type="ECO:0000259" key="2">
    <source>
        <dbReference type="Pfam" id="PF01569"/>
    </source>
</evidence>
<keyword evidence="4" id="KW-1185">Reference proteome</keyword>
<keyword evidence="1" id="KW-0812">Transmembrane</keyword>
<dbReference type="InterPro" id="IPR000326">
    <property type="entry name" value="PAP2/HPO"/>
</dbReference>
<dbReference type="Pfam" id="PF01569">
    <property type="entry name" value="PAP2"/>
    <property type="match status" value="1"/>
</dbReference>
<feature type="transmembrane region" description="Helical" evidence="1">
    <location>
        <begin position="58"/>
        <end position="78"/>
    </location>
</feature>
<name>F0Z6F1_DICPU</name>
<dbReference type="GO" id="GO:0042392">
    <property type="term" value="F:sphingosine-1-phosphate phosphatase activity"/>
    <property type="evidence" value="ECO:0000318"/>
    <property type="project" value="GO_Central"/>
</dbReference>
<protein>
    <recommendedName>
        <fullName evidence="2">Phosphatidic acid phosphatase type 2/haloperoxidase domain-containing protein</fullName>
    </recommendedName>
</protein>
<keyword evidence="1" id="KW-0472">Membrane</keyword>
<feature type="transmembrane region" description="Helical" evidence="1">
    <location>
        <begin position="28"/>
        <end position="46"/>
    </location>
</feature>
<dbReference type="GO" id="GO:0046839">
    <property type="term" value="P:phospholipid dephosphorylation"/>
    <property type="evidence" value="ECO:0000318"/>
    <property type="project" value="GO_Central"/>
</dbReference>
<dbReference type="AlphaFoldDB" id="F0Z6F1"/>
<dbReference type="KEGG" id="dpp:DICPUDRAFT_18544"/>
<evidence type="ECO:0000313" key="3">
    <source>
        <dbReference type="EMBL" id="EGC40431.1"/>
    </source>
</evidence>
<feature type="non-terminal residue" evidence="3">
    <location>
        <position position="1"/>
    </location>
</feature>
<dbReference type="Proteomes" id="UP000001064">
    <property type="component" value="Unassembled WGS sequence"/>
</dbReference>
<dbReference type="GO" id="GO:0016020">
    <property type="term" value="C:membrane"/>
    <property type="evidence" value="ECO:0000318"/>
    <property type="project" value="GO_Central"/>
</dbReference>
<dbReference type="Gene3D" id="1.20.144.10">
    <property type="entry name" value="Phosphatidic acid phosphatase type 2/haloperoxidase"/>
    <property type="match status" value="1"/>
</dbReference>
<gene>
    <name evidence="3" type="ORF">DICPUDRAFT_18544</name>
</gene>
<dbReference type="OrthoDB" id="19222at2759"/>
<dbReference type="OMA" id="FPSTHAC"/>
<evidence type="ECO:0000256" key="1">
    <source>
        <dbReference type="SAM" id="Phobius"/>
    </source>
</evidence>
<feature type="domain" description="Phosphatidic acid phosphatase type 2/haloperoxidase" evidence="2">
    <location>
        <begin position="266"/>
        <end position="331"/>
    </location>
</feature>
<dbReference type="EMBL" id="GL870942">
    <property type="protein sequence ID" value="EGC40431.1"/>
    <property type="molecule type" value="Genomic_DNA"/>
</dbReference>
<keyword evidence="1" id="KW-1133">Transmembrane helix</keyword>